<name>A0A6C0UX86_HALVO</name>
<organism evidence="1 2">
    <name type="scientific">Haloferax volcanii</name>
    <name type="common">Halobacterium volcanii</name>
    <dbReference type="NCBI Taxonomy" id="2246"/>
    <lineage>
        <taxon>Archaea</taxon>
        <taxon>Methanobacteriati</taxon>
        <taxon>Methanobacteriota</taxon>
        <taxon>Stenosarchaea group</taxon>
        <taxon>Halobacteria</taxon>
        <taxon>Halobacteriales</taxon>
        <taxon>Haloferacaceae</taxon>
        <taxon>Haloferax</taxon>
    </lineage>
</organism>
<protein>
    <submittedName>
        <fullName evidence="1">Uncharacterized protein</fullName>
    </submittedName>
</protein>
<dbReference type="AlphaFoldDB" id="A0A6C0UX86"/>
<dbReference type="EMBL" id="CP048738">
    <property type="protein sequence ID" value="QIB80112.1"/>
    <property type="molecule type" value="Genomic_DNA"/>
</dbReference>
<proteinExistence type="predicted"/>
<evidence type="ECO:0000313" key="1">
    <source>
        <dbReference type="EMBL" id="QIB80112.1"/>
    </source>
</evidence>
<accession>A0A6C0UX86</accession>
<sequence length="80" mass="8972">MTREQDTNHVIYGTTENPQYAVVDNGSLLEDIWEDSGGEYDDFNQFLRDNPEYSMSVDDVDASLEGEEMGDFSQQVLAGA</sequence>
<evidence type="ECO:0000313" key="2">
    <source>
        <dbReference type="Proteomes" id="UP000465667"/>
    </source>
</evidence>
<dbReference type="Proteomes" id="UP000465667">
    <property type="component" value="Chromosome"/>
</dbReference>
<dbReference type="KEGG" id="hale:G3A49_13650"/>
<gene>
    <name evidence="1" type="ORF">G3A49_13650</name>
</gene>
<reference evidence="1 2" key="1">
    <citation type="submission" date="2020-02" db="EMBL/GenBank/DDBJ databases">
        <title>Whole genome sequence of Haloferax alexandrinus pws1.</title>
        <authorList>
            <person name="Verma D.K."/>
            <person name="Gopal K."/>
            <person name="Prasad E.S."/>
        </authorList>
    </citation>
    <scope>NUCLEOTIDE SEQUENCE [LARGE SCALE GENOMIC DNA]</scope>
    <source>
        <strain evidence="2">wsp1</strain>
    </source>
</reference>